<accession>A0A061H8N8</accession>
<feature type="compositionally biased region" description="Low complexity" evidence="5">
    <location>
        <begin position="188"/>
        <end position="217"/>
    </location>
</feature>
<comment type="similarity">
    <text evidence="1">Belongs to the 5'-AMP-activated protein kinase gamma subunit family.</text>
</comment>
<feature type="region of interest" description="Disordered" evidence="5">
    <location>
        <begin position="396"/>
        <end position="464"/>
    </location>
</feature>
<dbReference type="GO" id="GO:0019887">
    <property type="term" value="F:protein kinase regulator activity"/>
    <property type="evidence" value="ECO:0007669"/>
    <property type="project" value="TreeGrafter"/>
</dbReference>
<feature type="compositionally biased region" description="Polar residues" evidence="5">
    <location>
        <begin position="165"/>
        <end position="184"/>
    </location>
</feature>
<evidence type="ECO:0000313" key="8">
    <source>
        <dbReference type="Proteomes" id="UP000053664"/>
    </source>
</evidence>
<dbReference type="GO" id="GO:0005737">
    <property type="term" value="C:cytoplasm"/>
    <property type="evidence" value="ECO:0007669"/>
    <property type="project" value="TreeGrafter"/>
</dbReference>
<dbReference type="eggNOG" id="KOG1764">
    <property type="taxonomic scope" value="Eukaryota"/>
</dbReference>
<feature type="compositionally biased region" description="Basic and acidic residues" evidence="5">
    <location>
        <begin position="636"/>
        <end position="645"/>
    </location>
</feature>
<feature type="compositionally biased region" description="Basic and acidic residues" evidence="5">
    <location>
        <begin position="410"/>
        <end position="424"/>
    </location>
</feature>
<dbReference type="GO" id="GO:0005634">
    <property type="term" value="C:nucleus"/>
    <property type="evidence" value="ECO:0007669"/>
    <property type="project" value="TreeGrafter"/>
</dbReference>
<dbReference type="KEGG" id="pfp:PFL1_04207"/>
<name>A0A061H8N8_9BASI</name>
<evidence type="ECO:0000259" key="6">
    <source>
        <dbReference type="PROSITE" id="PS51371"/>
    </source>
</evidence>
<feature type="compositionally biased region" description="Basic and acidic residues" evidence="5">
    <location>
        <begin position="53"/>
        <end position="67"/>
    </location>
</feature>
<keyword evidence="3 4" id="KW-0129">CBS domain</keyword>
<evidence type="ECO:0000256" key="4">
    <source>
        <dbReference type="PROSITE-ProRule" id="PRU00703"/>
    </source>
</evidence>
<proteinExistence type="inferred from homology"/>
<feature type="region of interest" description="Disordered" evidence="5">
    <location>
        <begin position="585"/>
        <end position="645"/>
    </location>
</feature>
<dbReference type="Gene3D" id="3.10.580.10">
    <property type="entry name" value="CBS-domain"/>
    <property type="match status" value="3"/>
</dbReference>
<feature type="compositionally biased region" description="Low complexity" evidence="5">
    <location>
        <begin position="598"/>
        <end position="610"/>
    </location>
</feature>
<keyword evidence="2" id="KW-0677">Repeat</keyword>
<dbReference type="GO" id="GO:0016208">
    <property type="term" value="F:AMP binding"/>
    <property type="evidence" value="ECO:0007669"/>
    <property type="project" value="TreeGrafter"/>
</dbReference>
<dbReference type="SMART" id="SM00116">
    <property type="entry name" value="CBS"/>
    <property type="match status" value="3"/>
</dbReference>
<dbReference type="HOGENOM" id="CLU_021740_0_0_1"/>
<dbReference type="PANTHER" id="PTHR13780">
    <property type="entry name" value="AMP-ACTIVATED PROTEIN KINASE, GAMMA REGULATORY SUBUNIT"/>
    <property type="match status" value="1"/>
</dbReference>
<evidence type="ECO:0000256" key="5">
    <source>
        <dbReference type="SAM" id="MobiDB-lite"/>
    </source>
</evidence>
<feature type="compositionally biased region" description="Polar residues" evidence="5">
    <location>
        <begin position="688"/>
        <end position="705"/>
    </location>
</feature>
<dbReference type="GO" id="GO:0031588">
    <property type="term" value="C:nucleotide-activated protein kinase complex"/>
    <property type="evidence" value="ECO:0007669"/>
    <property type="project" value="TreeGrafter"/>
</dbReference>
<feature type="compositionally biased region" description="Low complexity" evidence="5">
    <location>
        <begin position="148"/>
        <end position="159"/>
    </location>
</feature>
<gene>
    <name evidence="7" type="ORF">PFL1_04207</name>
</gene>
<dbReference type="RefSeq" id="XP_007879921.1">
    <property type="nucleotide sequence ID" value="XM_007881730.1"/>
</dbReference>
<dbReference type="GO" id="GO:0019901">
    <property type="term" value="F:protein kinase binding"/>
    <property type="evidence" value="ECO:0007669"/>
    <property type="project" value="TreeGrafter"/>
</dbReference>
<feature type="compositionally biased region" description="Polar residues" evidence="5">
    <location>
        <begin position="797"/>
        <end position="814"/>
    </location>
</feature>
<evidence type="ECO:0000313" key="7">
    <source>
        <dbReference type="EMBL" id="EPQ28380.1"/>
    </source>
</evidence>
<dbReference type="PANTHER" id="PTHR13780:SF35">
    <property type="entry name" value="LD22662P"/>
    <property type="match status" value="1"/>
</dbReference>
<evidence type="ECO:0000256" key="1">
    <source>
        <dbReference type="ARBA" id="ARBA00006750"/>
    </source>
</evidence>
<dbReference type="Pfam" id="PF00571">
    <property type="entry name" value="CBS"/>
    <property type="match status" value="1"/>
</dbReference>
<sequence length="814" mass="86032">MDIPAPRPGHAPAAQRARSSSAAKPGSLHVNMPVSMASHASTRASTSSRPSRTGKDRERPLRAKDRHSLALQSIRHFLKGRSSYDVLPVSFRLVVLDTKLVVKPALDVMWQAGVVSAPLWQSTPPELLAANSDEAAAKHDQAAKPEGSTSAATSDKASAPLEATAGSQTEDAPGNSPTPATTEGAQDAPATSTEAADGAAQADGDAPGAEPDAATGDQAGEDSGSPGRVSPKTQQESAGQDGAPSATPTKTQAPQKAKKQYPESGFAGMLTVSDIIHLIQYYYHHSSYDSAAEDVEKFRLERLRDIEQALNVPPPPLLSVHPLRPVFDACELLIKTHARRLPLLDYDEQTGLEAVVSVLTQYRVLKFIAMNCRETAGLWRSLRSLGIGTYSHAYKASRSRAPGSGTASHRGSDASEPRLVRSEHGPVMSMSEIEPTQPAEPEPLAPDSVEAAGGSGGGAGASLGPEPLMQSPVSALQSTDPHYPLATATLDTTVFDVVHMFSERGISAVPILDEEGYVVDMYETVDVITLVRTGAYQALDLTIRQALERRPPDFGGIWTCSPEDSLANIFALLRKRRVHRWLILEPEGPDPRGGGNDGSKASDAASASDANGEKQSSADGLDDFDSDEGLEDVEDEATKERKRREAIVNDPTLSLDDRLEKGDPIRRTRGKLVGILCLSDLLKYVIGSQSGHSPSSTEAGPTTKASRMGSLPRSRGTSAASEPPPLQARRGSSAGATHQGGDVGGGAAAGQAGFDSVAEDQAAERNGEQQADTGVDQVEQKEQQTEDVEQQQQQQQGEASTLSTAPAQQDESQP</sequence>
<dbReference type="SUPFAM" id="SSF54631">
    <property type="entry name" value="CBS-domain pair"/>
    <property type="match status" value="3"/>
</dbReference>
<evidence type="ECO:0000256" key="3">
    <source>
        <dbReference type="ARBA" id="ARBA00023122"/>
    </source>
</evidence>
<dbReference type="PROSITE" id="PS51371">
    <property type="entry name" value="CBS"/>
    <property type="match status" value="2"/>
</dbReference>
<feature type="compositionally biased region" description="Acidic residues" evidence="5">
    <location>
        <begin position="620"/>
        <end position="635"/>
    </location>
</feature>
<organism evidence="7 8">
    <name type="scientific">Pseudozyma flocculosa PF-1</name>
    <dbReference type="NCBI Taxonomy" id="1277687"/>
    <lineage>
        <taxon>Eukaryota</taxon>
        <taxon>Fungi</taxon>
        <taxon>Dikarya</taxon>
        <taxon>Basidiomycota</taxon>
        <taxon>Ustilaginomycotina</taxon>
        <taxon>Ustilaginomycetes</taxon>
        <taxon>Ustilaginales</taxon>
        <taxon>Ustilaginaceae</taxon>
        <taxon>Pseudozyma</taxon>
    </lineage>
</organism>
<dbReference type="Proteomes" id="UP000053664">
    <property type="component" value="Unassembled WGS sequence"/>
</dbReference>
<dbReference type="GeneID" id="19318313"/>
<feature type="compositionally biased region" description="Low complexity" evidence="5">
    <location>
        <begin position="11"/>
        <end position="23"/>
    </location>
</feature>
<protein>
    <recommendedName>
        <fullName evidence="6">CBS domain-containing protein</fullName>
    </recommendedName>
</protein>
<dbReference type="InterPro" id="IPR046342">
    <property type="entry name" value="CBS_dom_sf"/>
</dbReference>
<feature type="region of interest" description="Disordered" evidence="5">
    <location>
        <begin position="133"/>
        <end position="260"/>
    </location>
</feature>
<dbReference type="OrthoDB" id="286637at2759"/>
<feature type="compositionally biased region" description="Low complexity" evidence="5">
    <location>
        <begin position="246"/>
        <end position="255"/>
    </location>
</feature>
<reference evidence="7 8" key="1">
    <citation type="journal article" date="2013" name="Plant Cell">
        <title>The transition from a phytopathogenic smut ancestor to an anamorphic biocontrol agent deciphered by comparative whole-genome analysis.</title>
        <authorList>
            <person name="Lefebvre F."/>
            <person name="Joly D.L."/>
            <person name="Labbe C."/>
            <person name="Teichmann B."/>
            <person name="Linning R."/>
            <person name="Belzile F."/>
            <person name="Bakkeren G."/>
            <person name="Belanger R.R."/>
        </authorList>
    </citation>
    <scope>NUCLEOTIDE SEQUENCE [LARGE SCALE GENOMIC DNA]</scope>
    <source>
        <strain evidence="7 8">PF-1</strain>
    </source>
</reference>
<dbReference type="AlphaFoldDB" id="A0A061H8N8"/>
<dbReference type="InterPro" id="IPR000644">
    <property type="entry name" value="CBS_dom"/>
</dbReference>
<evidence type="ECO:0000256" key="2">
    <source>
        <dbReference type="ARBA" id="ARBA00022737"/>
    </source>
</evidence>
<feature type="region of interest" description="Disordered" evidence="5">
    <location>
        <begin position="1"/>
        <end position="67"/>
    </location>
</feature>
<feature type="domain" description="CBS" evidence="6">
    <location>
        <begin position="313"/>
        <end position="375"/>
    </location>
</feature>
<dbReference type="InterPro" id="IPR050511">
    <property type="entry name" value="AMPK_gamma/SDS23_families"/>
</dbReference>
<feature type="region of interest" description="Disordered" evidence="5">
    <location>
        <begin position="688"/>
        <end position="814"/>
    </location>
</feature>
<dbReference type="EMBL" id="KE361635">
    <property type="protein sequence ID" value="EPQ28380.1"/>
    <property type="molecule type" value="Genomic_DNA"/>
</dbReference>
<feature type="domain" description="CBS" evidence="6">
    <location>
        <begin position="479"/>
        <end position="541"/>
    </location>
</feature>
<feature type="compositionally biased region" description="Low complexity" evidence="5">
    <location>
        <begin position="35"/>
        <end position="51"/>
    </location>
</feature>